<dbReference type="Gene3D" id="1.10.10.60">
    <property type="entry name" value="Homeodomain-like"/>
    <property type="match status" value="2"/>
</dbReference>
<dbReference type="PROSITE" id="PS00041">
    <property type="entry name" value="HTH_ARAC_FAMILY_1"/>
    <property type="match status" value="1"/>
</dbReference>
<keyword evidence="2" id="KW-0238">DNA-binding</keyword>
<protein>
    <submittedName>
        <fullName evidence="5">Helix-turn-helix domain-containing protein</fullName>
    </submittedName>
</protein>
<gene>
    <name evidence="5" type="ORF">GJV76_02545</name>
</gene>
<dbReference type="GO" id="GO:0043565">
    <property type="term" value="F:sequence-specific DNA binding"/>
    <property type="evidence" value="ECO:0007669"/>
    <property type="project" value="InterPro"/>
</dbReference>
<comment type="caution">
    <text evidence="5">The sequence shown here is derived from an EMBL/GenBank/DDBJ whole genome shotgun (WGS) entry which is preliminary data.</text>
</comment>
<evidence type="ECO:0000256" key="1">
    <source>
        <dbReference type="ARBA" id="ARBA00023015"/>
    </source>
</evidence>
<dbReference type="InterPro" id="IPR018062">
    <property type="entry name" value="HTH_AraC-typ_CS"/>
</dbReference>
<dbReference type="Pfam" id="PF01965">
    <property type="entry name" value="DJ-1_PfpI"/>
    <property type="match status" value="1"/>
</dbReference>
<accession>A0A6I3LLG2</accession>
<name>A0A6I3LLG2_9FLAO</name>
<evidence type="ECO:0000256" key="3">
    <source>
        <dbReference type="ARBA" id="ARBA00023163"/>
    </source>
</evidence>
<organism evidence="5 6">
    <name type="scientific">Myroides albus</name>
    <dbReference type="NCBI Taxonomy" id="2562892"/>
    <lineage>
        <taxon>Bacteria</taxon>
        <taxon>Pseudomonadati</taxon>
        <taxon>Bacteroidota</taxon>
        <taxon>Flavobacteriia</taxon>
        <taxon>Flavobacteriales</taxon>
        <taxon>Flavobacteriaceae</taxon>
        <taxon>Myroides</taxon>
    </lineage>
</organism>
<dbReference type="SMART" id="SM00342">
    <property type="entry name" value="HTH_ARAC"/>
    <property type="match status" value="1"/>
</dbReference>
<dbReference type="AlphaFoldDB" id="A0A6I3LLG2"/>
<evidence type="ECO:0000313" key="6">
    <source>
        <dbReference type="Proteomes" id="UP000438760"/>
    </source>
</evidence>
<dbReference type="PROSITE" id="PS01124">
    <property type="entry name" value="HTH_ARAC_FAMILY_2"/>
    <property type="match status" value="1"/>
</dbReference>
<dbReference type="GO" id="GO:0003700">
    <property type="term" value="F:DNA-binding transcription factor activity"/>
    <property type="evidence" value="ECO:0007669"/>
    <property type="project" value="InterPro"/>
</dbReference>
<feature type="domain" description="HTH araC/xylS-type" evidence="4">
    <location>
        <begin position="227"/>
        <end position="326"/>
    </location>
</feature>
<dbReference type="InterPro" id="IPR018060">
    <property type="entry name" value="HTH_AraC"/>
</dbReference>
<sequence>MNTPLHHIGFLLLPQVQLLDFAGPSDVFNTANQLMIRTATSALTQYQIHLISGTVDKSVLTSAGISVKCDYTIYDHHIPLNTLLIAGSKADLTHDYDPAVLHWIKGIQPTVKRIGSICIGAFLLAKTGLLTNKKVTTHWQYAKVLQETYPSIRLTYDHFYIKDDNIYTSGGITSGIDLALALIEEDNGYTLASDVSRYLVVNLKRTNTQELYSTLIPADIDLTSLVRKVKQYITDHLTQQAVTIAELADHVYMSERNFSRVFKKETGMTPGAFNDCVRIEYAKRLLESTTYTIVEIASQVGYTSDHVFRKAFVKLVKVTPTHYRSVFQSTRINL</sequence>
<dbReference type="Gene3D" id="3.40.50.880">
    <property type="match status" value="1"/>
</dbReference>
<reference evidence="5 6" key="1">
    <citation type="submission" date="2019-11" db="EMBL/GenBank/DDBJ databases">
        <title>Genome of Strain BIT-d1.</title>
        <authorList>
            <person name="Yang Y."/>
        </authorList>
    </citation>
    <scope>NUCLEOTIDE SEQUENCE [LARGE SCALE GENOMIC DNA]</scope>
    <source>
        <strain evidence="5 6">BIT-d1</strain>
    </source>
</reference>
<keyword evidence="3" id="KW-0804">Transcription</keyword>
<keyword evidence="6" id="KW-1185">Reference proteome</keyword>
<evidence type="ECO:0000256" key="2">
    <source>
        <dbReference type="ARBA" id="ARBA00023125"/>
    </source>
</evidence>
<dbReference type="SUPFAM" id="SSF52317">
    <property type="entry name" value="Class I glutamine amidotransferase-like"/>
    <property type="match status" value="1"/>
</dbReference>
<dbReference type="SUPFAM" id="SSF46689">
    <property type="entry name" value="Homeodomain-like"/>
    <property type="match status" value="2"/>
</dbReference>
<dbReference type="EMBL" id="WMJX01000003">
    <property type="protein sequence ID" value="MTG97022.1"/>
    <property type="molecule type" value="Genomic_DNA"/>
</dbReference>
<dbReference type="Proteomes" id="UP000438760">
    <property type="component" value="Unassembled WGS sequence"/>
</dbReference>
<dbReference type="InterPro" id="IPR009057">
    <property type="entry name" value="Homeodomain-like_sf"/>
</dbReference>
<dbReference type="CDD" id="cd03137">
    <property type="entry name" value="GATase1_AraC_1"/>
    <property type="match status" value="1"/>
</dbReference>
<dbReference type="OrthoDB" id="9803764at2"/>
<dbReference type="InterPro" id="IPR029062">
    <property type="entry name" value="Class_I_gatase-like"/>
</dbReference>
<dbReference type="InterPro" id="IPR052158">
    <property type="entry name" value="INH-QAR"/>
</dbReference>
<dbReference type="PANTHER" id="PTHR43130:SF3">
    <property type="entry name" value="HTH-TYPE TRANSCRIPTIONAL REGULATOR RV1931C"/>
    <property type="match status" value="1"/>
</dbReference>
<dbReference type="InterPro" id="IPR002818">
    <property type="entry name" value="DJ-1/PfpI"/>
</dbReference>
<keyword evidence="1" id="KW-0805">Transcription regulation</keyword>
<dbReference type="RefSeq" id="WP_155091076.1">
    <property type="nucleotide sequence ID" value="NZ_WMJX01000003.1"/>
</dbReference>
<dbReference type="PANTHER" id="PTHR43130">
    <property type="entry name" value="ARAC-FAMILY TRANSCRIPTIONAL REGULATOR"/>
    <property type="match status" value="1"/>
</dbReference>
<evidence type="ECO:0000259" key="4">
    <source>
        <dbReference type="PROSITE" id="PS01124"/>
    </source>
</evidence>
<dbReference type="Pfam" id="PF12833">
    <property type="entry name" value="HTH_18"/>
    <property type="match status" value="1"/>
</dbReference>
<evidence type="ECO:0000313" key="5">
    <source>
        <dbReference type="EMBL" id="MTG97022.1"/>
    </source>
</evidence>
<proteinExistence type="predicted"/>